<organism evidence="1 2">
    <name type="scientific">Cytospora mali</name>
    <name type="common">Apple Valsa canker fungus</name>
    <name type="synonym">Valsa mali</name>
    <dbReference type="NCBI Taxonomy" id="578113"/>
    <lineage>
        <taxon>Eukaryota</taxon>
        <taxon>Fungi</taxon>
        <taxon>Dikarya</taxon>
        <taxon>Ascomycota</taxon>
        <taxon>Pezizomycotina</taxon>
        <taxon>Sordariomycetes</taxon>
        <taxon>Sordariomycetidae</taxon>
        <taxon>Diaporthales</taxon>
        <taxon>Cytosporaceae</taxon>
        <taxon>Cytospora</taxon>
    </lineage>
</organism>
<reference evidence="1" key="1">
    <citation type="submission" date="2014-12" db="EMBL/GenBank/DDBJ databases">
        <title>Genome Sequence of Valsa Canker Pathogens Uncovers a Specific Adaption of Colonization on Woody Bark.</title>
        <authorList>
            <person name="Yin Z."/>
            <person name="Liu H."/>
            <person name="Gao X."/>
            <person name="Li Z."/>
            <person name="Song N."/>
            <person name="Ke X."/>
            <person name="Dai Q."/>
            <person name="Wu Y."/>
            <person name="Sun Y."/>
            <person name="Xu J.-R."/>
            <person name="Kang Z.K."/>
            <person name="Wang L."/>
            <person name="Huang L."/>
        </authorList>
    </citation>
    <scope>NUCLEOTIDE SEQUENCE [LARGE SCALE GENOMIC DNA]</scope>
    <source>
        <strain evidence="1">03-8</strain>
    </source>
</reference>
<protein>
    <submittedName>
        <fullName evidence="1">Uncharacterized protein</fullName>
    </submittedName>
</protein>
<dbReference type="Proteomes" id="UP000078559">
    <property type="component" value="Chromosome 4"/>
</dbReference>
<evidence type="ECO:0000313" key="2">
    <source>
        <dbReference type="Proteomes" id="UP000078559"/>
    </source>
</evidence>
<name>A0A194VW92_CYTMA</name>
<dbReference type="EMBL" id="CM003101">
    <property type="protein sequence ID" value="KUI68158.1"/>
    <property type="molecule type" value="Genomic_DNA"/>
</dbReference>
<sequence>MAVAHMKGGLDRLRGEEGLVGMGNGGNPLYLYASMQHCEYEKPTPKIAVQPSSIPHMTASFKSTSDVVDRSSTTIMVEEDSGQEG</sequence>
<keyword evidence="2" id="KW-1185">Reference proteome</keyword>
<accession>A0A194VW92</accession>
<proteinExistence type="predicted"/>
<dbReference type="AlphaFoldDB" id="A0A194VW92"/>
<evidence type="ECO:0000313" key="1">
    <source>
        <dbReference type="EMBL" id="KUI68158.1"/>
    </source>
</evidence>
<gene>
    <name evidence="1" type="ORF">VM1G_11588</name>
</gene>